<dbReference type="SMART" id="SM00062">
    <property type="entry name" value="PBPb"/>
    <property type="match status" value="1"/>
</dbReference>
<dbReference type="Pfam" id="PF00497">
    <property type="entry name" value="SBP_bac_3"/>
    <property type="match status" value="1"/>
</dbReference>
<reference evidence="5" key="1">
    <citation type="submission" date="2019-08" db="EMBL/GenBank/DDBJ databases">
        <authorList>
            <person name="Kucharzyk K."/>
            <person name="Murdoch R.W."/>
            <person name="Higgins S."/>
            <person name="Loffler F."/>
        </authorList>
    </citation>
    <scope>NUCLEOTIDE SEQUENCE</scope>
</reference>
<feature type="domain" description="Solute-binding protein family 3/N-terminal" evidence="4">
    <location>
        <begin position="2"/>
        <end position="178"/>
    </location>
</feature>
<dbReference type="PANTHER" id="PTHR30085">
    <property type="entry name" value="AMINO ACID ABC TRANSPORTER PERMEASE"/>
    <property type="match status" value="1"/>
</dbReference>
<dbReference type="PANTHER" id="PTHR30085:SF6">
    <property type="entry name" value="ABC TRANSPORTER GLUTAMINE-BINDING PROTEIN GLNH"/>
    <property type="match status" value="1"/>
</dbReference>
<proteinExistence type="inferred from homology"/>
<evidence type="ECO:0000313" key="5">
    <source>
        <dbReference type="EMBL" id="MPN11631.1"/>
    </source>
</evidence>
<dbReference type="GO" id="GO:0006865">
    <property type="term" value="P:amino acid transport"/>
    <property type="evidence" value="ECO:0007669"/>
    <property type="project" value="TreeGrafter"/>
</dbReference>
<dbReference type="EMBL" id="VSSQ01057863">
    <property type="protein sequence ID" value="MPN11631.1"/>
    <property type="molecule type" value="Genomic_DNA"/>
</dbReference>
<protein>
    <submittedName>
        <fullName evidence="5">Major cell-binding factor</fullName>
    </submittedName>
</protein>
<accession>A0A645FBE4</accession>
<dbReference type="SUPFAM" id="SSF53850">
    <property type="entry name" value="Periplasmic binding protein-like II"/>
    <property type="match status" value="1"/>
</dbReference>
<evidence type="ECO:0000256" key="3">
    <source>
        <dbReference type="ARBA" id="ARBA00022729"/>
    </source>
</evidence>
<dbReference type="GO" id="GO:0030288">
    <property type="term" value="C:outer membrane-bounded periplasmic space"/>
    <property type="evidence" value="ECO:0007669"/>
    <property type="project" value="TreeGrafter"/>
</dbReference>
<evidence type="ECO:0000259" key="4">
    <source>
        <dbReference type="SMART" id="SM00062"/>
    </source>
</evidence>
<dbReference type="Gene3D" id="3.40.190.10">
    <property type="entry name" value="Periplasmic binding protein-like II"/>
    <property type="match status" value="2"/>
</dbReference>
<dbReference type="InterPro" id="IPR051455">
    <property type="entry name" value="Bact_solute-bind_prot3"/>
</dbReference>
<name>A0A645FBE4_9ZZZZ</name>
<keyword evidence="2" id="KW-0813">Transport</keyword>
<dbReference type="AlphaFoldDB" id="A0A645FBE4"/>
<evidence type="ECO:0000256" key="1">
    <source>
        <dbReference type="ARBA" id="ARBA00010333"/>
    </source>
</evidence>
<evidence type="ECO:0000256" key="2">
    <source>
        <dbReference type="ARBA" id="ARBA00022448"/>
    </source>
</evidence>
<comment type="similarity">
    <text evidence="1">Belongs to the bacterial solute-binding protein 3 family.</text>
</comment>
<dbReference type="GO" id="GO:0005576">
    <property type="term" value="C:extracellular region"/>
    <property type="evidence" value="ECO:0007669"/>
    <property type="project" value="TreeGrafter"/>
</dbReference>
<comment type="caution">
    <text evidence="5">The sequence shown here is derived from an EMBL/GenBank/DDBJ whole genome shotgun (WGS) entry which is preliminary data.</text>
</comment>
<organism evidence="5">
    <name type="scientific">bioreactor metagenome</name>
    <dbReference type="NCBI Taxonomy" id="1076179"/>
    <lineage>
        <taxon>unclassified sequences</taxon>
        <taxon>metagenomes</taxon>
        <taxon>ecological metagenomes</taxon>
    </lineage>
</organism>
<keyword evidence="3" id="KW-0732">Signal</keyword>
<gene>
    <name evidence="5" type="primary">peb1A_6</name>
    <name evidence="5" type="ORF">SDC9_158935</name>
</gene>
<sequence>MTGVVAKTRGPLLDSGEIDLCIATFTITDERKQTYNMTTPYYEDPVGFLVKKDSGIKSLKDLEGKIIAVPQGATTRKGVQEAADKASVKVNFIEFPTYSECKTALSAGRADAYAMDTSNLLGYRDDATELLPDKIAPQLYGAATKKDNKALFDLVEKTFDDMKKSGEMDKLLKKWDLK</sequence>
<dbReference type="InterPro" id="IPR001638">
    <property type="entry name" value="Solute-binding_3/MltF_N"/>
</dbReference>